<proteinExistence type="predicted"/>
<reference evidence="1" key="1">
    <citation type="journal article" date="2021" name="Proc. Natl. Acad. Sci. U.S.A.">
        <title>A Catalog of Tens of Thousands of Viruses from Human Metagenomes Reveals Hidden Associations with Chronic Diseases.</title>
        <authorList>
            <person name="Tisza M.J."/>
            <person name="Buck C.B."/>
        </authorList>
    </citation>
    <scope>NUCLEOTIDE SEQUENCE</scope>
    <source>
        <strain evidence="1">Ctq8112</strain>
    </source>
</reference>
<accession>A0A8S5M3R1</accession>
<dbReference type="Pfam" id="PF25622">
    <property type="entry name" value="Phi29_MCP"/>
    <property type="match status" value="1"/>
</dbReference>
<name>A0A8S5M3R1_9CAUD</name>
<sequence>MKVNQIYEIMNDVTHEVLGEKAITVAEDLSNIVDIGKEILNGTDIDNYVKSLVDHIGRVIFVNRKYSGGAPSVLMDGWEFGSILEKITADLPEATENESWELENGTSYDPNIFYQPKVSAKFFNNRVTFEIPMSFTERQVKSSFSSREQLNGFVSMLYNAIDRSMVIKTDSLIMRTINNFIGETLHAEYPDNDYTAKSTVKAVNLLNLYNAEKGTTLTADKCLTDTDFIKYSAYMMKLYVSRLGKASTLFNIGKKDRFTPRDMLHIVLLDNFASASDVYLQSDTFHNELTEFPNHETVPFWQGSGENYSFTDVSTIDIKTSGNNTIKATGILGVMFDRDSLGVTNLDRRVTSQYNAKAEFFNNWFKFDAGYFNDMNENFVVFFVA</sequence>
<protein>
    <submittedName>
        <fullName evidence="1">Major capsid protein</fullName>
    </submittedName>
</protein>
<organism evidence="1">
    <name type="scientific">Podoviridae sp. ctq8112</name>
    <dbReference type="NCBI Taxonomy" id="2826579"/>
    <lineage>
        <taxon>Viruses</taxon>
        <taxon>Duplodnaviria</taxon>
        <taxon>Heunggongvirae</taxon>
        <taxon>Uroviricota</taxon>
        <taxon>Caudoviricetes</taxon>
    </lineage>
</organism>
<dbReference type="EMBL" id="BK014811">
    <property type="protein sequence ID" value="DAD76860.1"/>
    <property type="molecule type" value="Genomic_DNA"/>
</dbReference>
<evidence type="ECO:0000313" key="1">
    <source>
        <dbReference type="EMBL" id="DAD76860.1"/>
    </source>
</evidence>